<dbReference type="VEuPathDB" id="FungiDB:JI435_409370"/>
<protein>
    <submittedName>
        <fullName evidence="1">Uncharacterized protein</fullName>
    </submittedName>
</protein>
<name>A0A7U2F0S1_PHANO</name>
<accession>A0A7U2F0S1</accession>
<organism evidence="1 2">
    <name type="scientific">Phaeosphaeria nodorum (strain SN15 / ATCC MYA-4574 / FGSC 10173)</name>
    <name type="common">Glume blotch fungus</name>
    <name type="synonym">Parastagonospora nodorum</name>
    <dbReference type="NCBI Taxonomy" id="321614"/>
    <lineage>
        <taxon>Eukaryota</taxon>
        <taxon>Fungi</taxon>
        <taxon>Dikarya</taxon>
        <taxon>Ascomycota</taxon>
        <taxon>Pezizomycotina</taxon>
        <taxon>Dothideomycetes</taxon>
        <taxon>Pleosporomycetidae</taxon>
        <taxon>Pleosporales</taxon>
        <taxon>Pleosporineae</taxon>
        <taxon>Phaeosphaeriaceae</taxon>
        <taxon>Parastagonospora</taxon>
    </lineage>
</organism>
<proteinExistence type="predicted"/>
<dbReference type="AlphaFoldDB" id="A0A7U2F0S1"/>
<reference evidence="2" key="1">
    <citation type="journal article" date="2021" name="BMC Genomics">
        <title>Chromosome-level genome assembly and manually-curated proteome of model necrotroph Parastagonospora nodorum Sn15 reveals a genome-wide trove of candidate effector homologs, and redundancy of virulence-related functions within an accessory chromosome.</title>
        <authorList>
            <person name="Bertazzoni S."/>
            <person name="Jones D.A.B."/>
            <person name="Phan H.T."/>
            <person name="Tan K.-C."/>
            <person name="Hane J.K."/>
        </authorList>
    </citation>
    <scope>NUCLEOTIDE SEQUENCE [LARGE SCALE GENOMIC DNA]</scope>
    <source>
        <strain evidence="2">SN15 / ATCC MYA-4574 / FGSC 10173)</strain>
    </source>
</reference>
<gene>
    <name evidence="1" type="ORF">JI435_409370</name>
</gene>
<evidence type="ECO:0000313" key="1">
    <source>
        <dbReference type="EMBL" id="QRC96654.1"/>
    </source>
</evidence>
<dbReference type="Proteomes" id="UP000663193">
    <property type="component" value="Chromosome 6"/>
</dbReference>
<dbReference type="EMBL" id="CP069028">
    <property type="protein sequence ID" value="QRC96654.1"/>
    <property type="molecule type" value="Genomic_DNA"/>
</dbReference>
<keyword evidence="2" id="KW-1185">Reference proteome</keyword>
<sequence>MTGSWGEKLLAELCRHQPRRIYRNNTLRFRHYTFREPHPNTIVCEILQLNTPCCSFDSDRRKRCLSCAAR</sequence>
<evidence type="ECO:0000313" key="2">
    <source>
        <dbReference type="Proteomes" id="UP000663193"/>
    </source>
</evidence>